<dbReference type="Gene3D" id="2.60.120.290">
    <property type="entry name" value="Spermadhesin, CUB domain"/>
    <property type="match status" value="2"/>
</dbReference>
<dbReference type="PROSITE" id="PS50041">
    <property type="entry name" value="C_TYPE_LECTIN_2"/>
    <property type="match status" value="1"/>
</dbReference>
<dbReference type="InterPro" id="IPR016186">
    <property type="entry name" value="C-type_lectin-like/link_sf"/>
</dbReference>
<keyword evidence="8" id="KW-1185">Reference proteome</keyword>
<evidence type="ECO:0000313" key="7">
    <source>
        <dbReference type="EMBL" id="GFG36305.1"/>
    </source>
</evidence>
<dbReference type="InParanoid" id="A0A6L2Q0R6"/>
<feature type="compositionally biased region" description="Basic residues" evidence="3">
    <location>
        <begin position="1841"/>
        <end position="1852"/>
    </location>
</feature>
<feature type="compositionally biased region" description="Low complexity" evidence="3">
    <location>
        <begin position="1904"/>
        <end position="1922"/>
    </location>
</feature>
<dbReference type="Gene3D" id="3.10.100.10">
    <property type="entry name" value="Mannose-Binding Protein A, subunit A"/>
    <property type="match status" value="1"/>
</dbReference>
<dbReference type="GO" id="GO:0004252">
    <property type="term" value="F:serine-type endopeptidase activity"/>
    <property type="evidence" value="ECO:0007669"/>
    <property type="project" value="TreeGrafter"/>
</dbReference>
<dbReference type="SUPFAM" id="SSF49854">
    <property type="entry name" value="Spermadhesin, CUB domain"/>
    <property type="match status" value="3"/>
</dbReference>
<dbReference type="CDD" id="cd00041">
    <property type="entry name" value="CUB"/>
    <property type="match status" value="2"/>
</dbReference>
<gene>
    <name evidence="7" type="ORF">Cfor_00833</name>
</gene>
<feature type="domain" description="EGF-like" evidence="5">
    <location>
        <begin position="766"/>
        <end position="796"/>
    </location>
</feature>
<dbReference type="SUPFAM" id="SSF57196">
    <property type="entry name" value="EGF/Laminin"/>
    <property type="match status" value="3"/>
</dbReference>
<dbReference type="EMBL" id="BLKM01000627">
    <property type="protein sequence ID" value="GFG36305.1"/>
    <property type="molecule type" value="Genomic_DNA"/>
</dbReference>
<dbReference type="CDD" id="cd00054">
    <property type="entry name" value="EGF_CA"/>
    <property type="match status" value="2"/>
</dbReference>
<dbReference type="CDD" id="cd00037">
    <property type="entry name" value="CLECT"/>
    <property type="match status" value="1"/>
</dbReference>
<feature type="disulfide bond" evidence="2">
    <location>
        <begin position="751"/>
        <end position="760"/>
    </location>
</feature>
<feature type="non-terminal residue" evidence="7">
    <location>
        <position position="1"/>
    </location>
</feature>
<keyword evidence="1 2" id="KW-1015">Disulfide bond</keyword>
<dbReference type="InterPro" id="IPR001304">
    <property type="entry name" value="C-type_lectin-like"/>
</dbReference>
<dbReference type="SMART" id="SM00034">
    <property type="entry name" value="CLECT"/>
    <property type="match status" value="1"/>
</dbReference>
<dbReference type="CDD" id="cd00053">
    <property type="entry name" value="EGF"/>
    <property type="match status" value="1"/>
</dbReference>
<evidence type="ECO:0000313" key="8">
    <source>
        <dbReference type="Proteomes" id="UP000502823"/>
    </source>
</evidence>
<reference evidence="8" key="1">
    <citation type="submission" date="2020-01" db="EMBL/GenBank/DDBJ databases">
        <title>Draft genome sequence of the Termite Coptotermes fromosanus.</title>
        <authorList>
            <person name="Itakura S."/>
            <person name="Yosikawa Y."/>
            <person name="Umezawa K."/>
        </authorList>
    </citation>
    <scope>NUCLEOTIDE SEQUENCE [LARGE SCALE GENOMIC DNA]</scope>
</reference>
<evidence type="ECO:0000259" key="5">
    <source>
        <dbReference type="PROSITE" id="PS50026"/>
    </source>
</evidence>
<feature type="region of interest" description="Disordered" evidence="3">
    <location>
        <begin position="1573"/>
        <end position="1615"/>
    </location>
</feature>
<name>A0A6L2Q0R6_COPFO</name>
<dbReference type="PROSITE" id="PS01180">
    <property type="entry name" value="CUB"/>
    <property type="match status" value="2"/>
</dbReference>
<feature type="region of interest" description="Disordered" evidence="3">
    <location>
        <begin position="1831"/>
        <end position="1953"/>
    </location>
</feature>
<protein>
    <recommendedName>
        <fullName evidence="9">Cubilin</fullName>
    </recommendedName>
</protein>
<dbReference type="SMART" id="SM00042">
    <property type="entry name" value="CUB"/>
    <property type="match status" value="2"/>
</dbReference>
<organism evidence="7 8">
    <name type="scientific">Coptotermes formosanus</name>
    <name type="common">Formosan subterranean termite</name>
    <dbReference type="NCBI Taxonomy" id="36987"/>
    <lineage>
        <taxon>Eukaryota</taxon>
        <taxon>Metazoa</taxon>
        <taxon>Ecdysozoa</taxon>
        <taxon>Arthropoda</taxon>
        <taxon>Hexapoda</taxon>
        <taxon>Insecta</taxon>
        <taxon>Pterygota</taxon>
        <taxon>Neoptera</taxon>
        <taxon>Polyneoptera</taxon>
        <taxon>Dictyoptera</taxon>
        <taxon>Blattodea</taxon>
        <taxon>Blattoidea</taxon>
        <taxon>Termitoidae</taxon>
        <taxon>Rhinotermitidae</taxon>
        <taxon>Coptotermes</taxon>
    </lineage>
</organism>
<dbReference type="GO" id="GO:0005615">
    <property type="term" value="C:extracellular space"/>
    <property type="evidence" value="ECO:0007669"/>
    <property type="project" value="TreeGrafter"/>
</dbReference>
<feature type="compositionally biased region" description="Polar residues" evidence="3">
    <location>
        <begin position="2033"/>
        <end position="2050"/>
    </location>
</feature>
<dbReference type="Pfam" id="PF00059">
    <property type="entry name" value="Lectin_C"/>
    <property type="match status" value="1"/>
</dbReference>
<feature type="compositionally biased region" description="Polar residues" evidence="3">
    <location>
        <begin position="1050"/>
        <end position="1068"/>
    </location>
</feature>
<feature type="domain" description="EGF-like" evidence="5">
    <location>
        <begin position="798"/>
        <end position="834"/>
    </location>
</feature>
<dbReference type="PROSITE" id="PS00022">
    <property type="entry name" value="EGF_1"/>
    <property type="match status" value="3"/>
</dbReference>
<proteinExistence type="predicted"/>
<feature type="domain" description="C-type lectin" evidence="6">
    <location>
        <begin position="211"/>
        <end position="350"/>
    </location>
</feature>
<feature type="region of interest" description="Disordered" evidence="3">
    <location>
        <begin position="2014"/>
        <end position="2075"/>
    </location>
</feature>
<dbReference type="PROSITE" id="PS50026">
    <property type="entry name" value="EGF_3"/>
    <property type="match status" value="3"/>
</dbReference>
<feature type="disulfide bond" evidence="2">
    <location>
        <begin position="786"/>
        <end position="795"/>
    </location>
</feature>
<dbReference type="InterPro" id="IPR035914">
    <property type="entry name" value="Sperma_CUB_dom_sf"/>
</dbReference>
<feature type="compositionally biased region" description="Low complexity" evidence="3">
    <location>
        <begin position="944"/>
        <end position="956"/>
    </location>
</feature>
<dbReference type="SMART" id="SM00181">
    <property type="entry name" value="EGF"/>
    <property type="match status" value="3"/>
</dbReference>
<feature type="region of interest" description="Disordered" evidence="3">
    <location>
        <begin position="1034"/>
        <end position="1073"/>
    </location>
</feature>
<comment type="caution">
    <text evidence="7">The sequence shown here is derived from an EMBL/GenBank/DDBJ whole genome shotgun (WGS) entry which is preliminary data.</text>
</comment>
<feature type="region of interest" description="Disordered" evidence="3">
    <location>
        <begin position="1645"/>
        <end position="1671"/>
    </location>
</feature>
<feature type="domain" description="CUB" evidence="4">
    <location>
        <begin position="356"/>
        <end position="480"/>
    </location>
</feature>
<comment type="caution">
    <text evidence="2">Lacks conserved residue(s) required for the propagation of feature annotation.</text>
</comment>
<evidence type="ECO:0000256" key="3">
    <source>
        <dbReference type="SAM" id="MobiDB-lite"/>
    </source>
</evidence>
<feature type="compositionally biased region" description="Low complexity" evidence="3">
    <location>
        <begin position="1779"/>
        <end position="1790"/>
    </location>
</feature>
<dbReference type="InterPro" id="IPR000859">
    <property type="entry name" value="CUB_dom"/>
</dbReference>
<dbReference type="Proteomes" id="UP000502823">
    <property type="component" value="Unassembled WGS sequence"/>
</dbReference>
<dbReference type="Pfam" id="PF00431">
    <property type="entry name" value="CUB"/>
    <property type="match status" value="2"/>
</dbReference>
<feature type="region of interest" description="Disordered" evidence="3">
    <location>
        <begin position="1092"/>
        <end position="1143"/>
    </location>
</feature>
<feature type="compositionally biased region" description="Low complexity" evidence="3">
    <location>
        <begin position="1224"/>
        <end position="1237"/>
    </location>
</feature>
<feature type="compositionally biased region" description="Basic and acidic residues" evidence="3">
    <location>
        <begin position="1943"/>
        <end position="1953"/>
    </location>
</feature>
<dbReference type="OrthoDB" id="418245at2759"/>
<dbReference type="InterPro" id="IPR016187">
    <property type="entry name" value="CTDL_fold"/>
</dbReference>
<feature type="region of interest" description="Disordered" evidence="3">
    <location>
        <begin position="944"/>
        <end position="996"/>
    </location>
</feature>
<evidence type="ECO:0008006" key="9">
    <source>
        <dbReference type="Google" id="ProtNLM"/>
    </source>
</evidence>
<dbReference type="InterPro" id="IPR000742">
    <property type="entry name" value="EGF"/>
</dbReference>
<dbReference type="PANTHER" id="PTHR24255:SF31">
    <property type="entry name" value="CUBILIN-LIKE PROTEIN"/>
    <property type="match status" value="1"/>
</dbReference>
<feature type="region of interest" description="Disordered" evidence="3">
    <location>
        <begin position="1773"/>
        <end position="1794"/>
    </location>
</feature>
<keyword evidence="2" id="KW-0245">EGF-like domain</keyword>
<feature type="compositionally biased region" description="Basic and acidic residues" evidence="3">
    <location>
        <begin position="1648"/>
        <end position="1658"/>
    </location>
</feature>
<dbReference type="Pfam" id="PF00008">
    <property type="entry name" value="EGF"/>
    <property type="match status" value="1"/>
</dbReference>
<evidence type="ECO:0000259" key="4">
    <source>
        <dbReference type="PROSITE" id="PS01180"/>
    </source>
</evidence>
<accession>A0A6L2Q0R6</accession>
<sequence>WFPGWSQHNHFNRQPNDDGYSEQDCVELRRVYHLPSSSERLTHSFMWNDRDCTTPNLFLCERLRPGATLEEAPECNRSVTLSREQPRATVVSPGFPHPYPDNAKCDTEITAPPGYRLVLDFEELVLENEPYCSYDYLEIFEGVPGSNSSGVATRKLCGDWSSKLKLLRYVSRGPALLLRFVSDYNHHYGGLKAKVSMENGMECADDRLQMFNSSCYLFVSYPEVTWQTAQQICQGMKAELASIHSAEEEIFVTGNIRDSTEYSTSAIYWLGGQLLAKSIDHWEWANGSPLTFSAWLPGQTPADAGVSDSSSSYTPMCLAIQWMPSPSSAHPSGLYWQSHHCSAVGGYVCKRGNQVSGSDLQLNTTISGTEGFLTSPNFPGNYYHNLDYWVQLTGPERTRIVVQFKQLDLELQAECLYDFVELRSIERDGQLLNDAVRWCGNHYPETDRFNFVSASNKAVLRFHSDYSVAGAGFSATWQAVDISGCPMQTLTAREGTLFLHFDLGPQRHNGGDLQLGEQAFSEAVLEIDLSGEDRSFQPYQVPGHLTDGAYVSEGERLHVRLRTTDKPKGIGFKAVYRTVGQVHEERLVDLSNVTVGTLLHLNYPKPPPPHVEFMQHLVAPVGHVILLELYHMTLADGRNCPDGAGVIEVTDNYADANGTWWFLCEAITRPGERLGSSTLAITSYFNTLYVKQKSGTSGVQLNATVKVYPDSSYRIKLVRGSEESTVESCYPNPCLNGGKCVSRGSDRTCQCTSHFTGMFCALTLCDTQPCAFGQCKLTPTSYTCTCLPIYTGSNCEQKLRPCADNPCESRGECFERGDTFQCRCHAWWEGQRCEKRMLHIPFKPLSERMLHEPFWLGLITVTVVLGVIGLFWCAKRHFPEKLEKLLDEEPDRNRTGYSSHSRPPSVREQLAAAGGATVMVVPSPQPGGPRSLFGRLGIRKPSLLSLTSPHSHNNHPTAASATARTFSLDDLLKPPPRRTPSPRKKRNNSTPTKKNIAEKKQILQQLITPSANHQHQRKVSLGELIQLSERKVKEVDKGKEREADGEETETTFSTAMSDSQSAPSTVALSSADAKMEKKVTFARLLSKVSAEMSSGSEVEGNHTRHPQLSGLPRSNSTPPSPAGGARSPHSTSSNQGSDSMSSLDASLALAGGGQMVTDLLANRRPNRLLQQNGRPIKNPSADSILAMFRNFSSATSGSAIHKMSPSTTPTASSPQDDAAGSDESSTSSVPTPMSSSSFTLDSPPLPHPFHRHNHSNTIEVPVLDALSAHKTVGGGSNLLQPPTILLEIPSGGINKCLSPIREVPTPLATPAPSPALTPIMPRSAPPYLRSRDDQINSAATNEQVHLPFITITYSDDDEEEDGEEVVAIEVTDEVSKCESYLTASAAPDEHEVTKSIQLQLPFKMNVFPPPICNSLGPALVVDDDEVLAGGDNSEECSGGEAGCCESGPLHSRPVIPLLTIQQPSPTHHVPSVNLLGSPPPQRSGHMETNFPFPGKNQRRLLKELDKPNSLDLPCPPPLITITCNMSEAESDTESISPAAKTGGTHPGVSGGSVGMCYLSPFSMCSRADRTASESNLSSSGYSSMASPGPSRCGSNNPLCPSEVEDPPGSSSVCSPGTTVLSGHSLIQRKPSPLLCTPVNPTCLTQSEEEAKTPPEDHGLQGSHCRGRSDSETLSDDLFLESNDEGIGTDHLDEKIEDGELKSAKELEVFIGKELLENGKTLLGLPLLSASPVTKCSSVDTGLDCCKLLAPTSIHSSKSSLQLPAIVVQTDPGSCEKHLSPVSSRSESPLSDKTGGLGRFSPLFYGRHKSDQLPFTDSDGLYDCPSSDCPLNRLQPSTTIQQHRKSTGRRRERRSASRAGGGNKTPSPTKITFLDVPGKEQCYRPTAPRKPSPKRSRTRTQPCVSSSSSSDSLTSTRETTLRSSSEKTVNPDRVSWPSTLTGQRDLDWGNDSKGHISVEASGEDTGEEVTSHMLPKIMAHEDLPKPHRKVSRLKTIGHQIRFLRRLELSLKRRERLVSPSDSCGEADDDDAEGSPQSLSPLLSHKNNSFSQLHKPAPRSGRGHQRGATAKQRHAGGAELRFLPEDRAWCHVHVTGCSNHND</sequence>
<evidence type="ECO:0000259" key="6">
    <source>
        <dbReference type="PROSITE" id="PS50041"/>
    </source>
</evidence>
<feature type="region of interest" description="Disordered" evidence="3">
    <location>
        <begin position="1197"/>
        <end position="1252"/>
    </location>
</feature>
<dbReference type="PANTHER" id="PTHR24255">
    <property type="entry name" value="COMPLEMENT COMPONENT 1, S SUBCOMPONENT-RELATED"/>
    <property type="match status" value="1"/>
</dbReference>
<feature type="domain" description="EGF-like" evidence="5">
    <location>
        <begin position="725"/>
        <end position="761"/>
    </location>
</feature>
<dbReference type="SUPFAM" id="SSF56436">
    <property type="entry name" value="C-type lectin-like"/>
    <property type="match status" value="1"/>
</dbReference>
<feature type="compositionally biased region" description="Low complexity" evidence="3">
    <location>
        <begin position="1204"/>
        <end position="1214"/>
    </location>
</feature>
<feature type="domain" description="CUB" evidence="4">
    <location>
        <begin position="75"/>
        <end position="198"/>
    </location>
</feature>
<dbReference type="Gene3D" id="2.10.25.10">
    <property type="entry name" value="Laminin"/>
    <property type="match status" value="3"/>
</dbReference>
<feature type="compositionally biased region" description="Low complexity" evidence="3">
    <location>
        <begin position="1573"/>
        <end position="1590"/>
    </location>
</feature>
<evidence type="ECO:0000256" key="2">
    <source>
        <dbReference type="PROSITE-ProRule" id="PRU00076"/>
    </source>
</evidence>
<evidence type="ECO:0000256" key="1">
    <source>
        <dbReference type="ARBA" id="ARBA00023157"/>
    </source>
</evidence>
<feature type="disulfide bond" evidence="2">
    <location>
        <begin position="824"/>
        <end position="833"/>
    </location>
</feature>